<dbReference type="SUPFAM" id="SSF109854">
    <property type="entry name" value="DinB/YfiT-like putative metalloenzymes"/>
    <property type="match status" value="1"/>
</dbReference>
<dbReference type="AlphaFoldDB" id="A0A8J3C5Q2"/>
<keyword evidence="2" id="KW-1185">Reference proteome</keyword>
<comment type="caution">
    <text evidence="1">The sequence shown here is derived from an EMBL/GenBank/DDBJ whole genome shotgun (WGS) entry which is preliminary data.</text>
</comment>
<evidence type="ECO:0008006" key="3">
    <source>
        <dbReference type="Google" id="ProtNLM"/>
    </source>
</evidence>
<name>A0A8J3C5Q2_9ACTN</name>
<evidence type="ECO:0000313" key="2">
    <source>
        <dbReference type="Proteomes" id="UP000656042"/>
    </source>
</evidence>
<sequence>MESWGAALYGDPCRVCGFDWSVTPQQALSWVSGWNQHLAAASAGADGTERRLGGGWSVTEYVCHVGDNLRQWSERLQAALLSQQNEVVGYDPDALAVARGYAALPFSVAAWSSALAAAVWVEVVGQALSDKVALQHATRGRQTAEDVARNNCHDAYHHLWDIEQILAQTNSQASRVY</sequence>
<organism evidence="1 2">
    <name type="scientific">Mangrovihabitans endophyticus</name>
    <dbReference type="NCBI Taxonomy" id="1751298"/>
    <lineage>
        <taxon>Bacteria</taxon>
        <taxon>Bacillati</taxon>
        <taxon>Actinomycetota</taxon>
        <taxon>Actinomycetes</taxon>
        <taxon>Micromonosporales</taxon>
        <taxon>Micromonosporaceae</taxon>
        <taxon>Mangrovihabitans</taxon>
    </lineage>
</organism>
<reference evidence="1" key="2">
    <citation type="submission" date="2020-09" db="EMBL/GenBank/DDBJ databases">
        <authorList>
            <person name="Sun Q."/>
            <person name="Zhou Y."/>
        </authorList>
    </citation>
    <scope>NUCLEOTIDE SEQUENCE</scope>
    <source>
        <strain evidence="1">CGMCC 4.7299</strain>
    </source>
</reference>
<gene>
    <name evidence="1" type="ORF">GCM10012284_65260</name>
</gene>
<evidence type="ECO:0000313" key="1">
    <source>
        <dbReference type="EMBL" id="GGL21640.1"/>
    </source>
</evidence>
<accession>A0A8J3C5Q2</accession>
<dbReference type="InterPro" id="IPR034660">
    <property type="entry name" value="DinB/YfiT-like"/>
</dbReference>
<protein>
    <recommendedName>
        <fullName evidence="3">DinB superfamily protein</fullName>
    </recommendedName>
</protein>
<dbReference type="Proteomes" id="UP000656042">
    <property type="component" value="Unassembled WGS sequence"/>
</dbReference>
<dbReference type="Gene3D" id="1.20.120.450">
    <property type="entry name" value="dinb family like domain"/>
    <property type="match status" value="1"/>
</dbReference>
<reference evidence="1" key="1">
    <citation type="journal article" date="2014" name="Int. J. Syst. Evol. Microbiol.">
        <title>Complete genome sequence of Corynebacterium casei LMG S-19264T (=DSM 44701T), isolated from a smear-ripened cheese.</title>
        <authorList>
            <consortium name="US DOE Joint Genome Institute (JGI-PGF)"/>
            <person name="Walter F."/>
            <person name="Albersmeier A."/>
            <person name="Kalinowski J."/>
            <person name="Ruckert C."/>
        </authorList>
    </citation>
    <scope>NUCLEOTIDE SEQUENCE</scope>
    <source>
        <strain evidence="1">CGMCC 4.7299</strain>
    </source>
</reference>
<proteinExistence type="predicted"/>
<dbReference type="EMBL" id="BMMX01000149">
    <property type="protein sequence ID" value="GGL21640.1"/>
    <property type="molecule type" value="Genomic_DNA"/>
</dbReference>